<feature type="transmembrane region" description="Helical" evidence="6">
    <location>
        <begin position="130"/>
        <end position="153"/>
    </location>
</feature>
<dbReference type="InterPro" id="IPR050833">
    <property type="entry name" value="Poly_Biosynth_Transport"/>
</dbReference>
<feature type="transmembrane region" description="Helical" evidence="6">
    <location>
        <begin position="437"/>
        <end position="456"/>
    </location>
</feature>
<evidence type="ECO:0000256" key="6">
    <source>
        <dbReference type="SAM" id="Phobius"/>
    </source>
</evidence>
<sequence length="516" mass="59352">MGPSGDSRKKKAKLNIIVSLVTQVITLVCGMLVPWLIINKFGSEAYGATVSITQFLGYIALLEGGIGGVARAALYKPLANRDKKTIFNIILELKKFFRLIAYFFIVYVLVLACSFHTLAHVEIFDWISTFLLVIVISISIFAQYFLGITYSILIQASQRIYITNIINMLTLLLNVITVFMLVYFGYSLIIIKLASSCIFILRPILMWRYIKIKFGFLSEETKKKEENILKQKWIGLGQHIAYFLHSNTDIGILTIFSDLKFVAVYSIYNMIVFQIQNFAVSFSSGIESYFGDILAKKEYEILHQVFNRYELLLSIVSVILFSVTTVMITPFIAIYTHHINDISYDVFTFALLLILSSFVTTLRVPYHNLIIAAGHFKETQLVAYGEVAINLFLSVILVYWLGLVGVAIGTLVAISFRFLFYVYYLSNKIFNRKKMYFFKRSFINSITFFFIIWIGLKFRNGFIIDGYFDWIICSCLVTTISLLIVFLINYLFYKREIAEIIHQYVKGRIDKTIGDK</sequence>
<evidence type="ECO:0000313" key="7">
    <source>
        <dbReference type="EMBL" id="OBX00323.1"/>
    </source>
</evidence>
<feature type="transmembrane region" description="Helical" evidence="6">
    <location>
        <begin position="165"/>
        <end position="184"/>
    </location>
</feature>
<evidence type="ECO:0000256" key="2">
    <source>
        <dbReference type="ARBA" id="ARBA00022475"/>
    </source>
</evidence>
<keyword evidence="2" id="KW-1003">Cell membrane</keyword>
<keyword evidence="3 6" id="KW-0812">Transmembrane</keyword>
<comment type="subcellular location">
    <subcellularLocation>
        <location evidence="1">Cell membrane</location>
        <topology evidence="1">Multi-pass membrane protein</topology>
    </subcellularLocation>
</comment>
<proteinExistence type="predicted"/>
<evidence type="ECO:0000256" key="4">
    <source>
        <dbReference type="ARBA" id="ARBA00022989"/>
    </source>
</evidence>
<accession>A0AB36DV42</accession>
<evidence type="ECO:0000256" key="3">
    <source>
        <dbReference type="ARBA" id="ARBA00022692"/>
    </source>
</evidence>
<dbReference type="RefSeq" id="WP_065231369.1">
    <property type="nucleotide sequence ID" value="NZ_JTJP01000032.1"/>
</dbReference>
<dbReference type="PANTHER" id="PTHR30250:SF26">
    <property type="entry name" value="PSMA PROTEIN"/>
    <property type="match status" value="1"/>
</dbReference>
<evidence type="ECO:0000256" key="1">
    <source>
        <dbReference type="ARBA" id="ARBA00004651"/>
    </source>
</evidence>
<evidence type="ECO:0000256" key="5">
    <source>
        <dbReference type="ARBA" id="ARBA00023136"/>
    </source>
</evidence>
<evidence type="ECO:0000313" key="8">
    <source>
        <dbReference type="Proteomes" id="UP000092594"/>
    </source>
</evidence>
<feature type="transmembrane region" description="Helical" evidence="6">
    <location>
        <begin position="55"/>
        <end position="75"/>
    </location>
</feature>
<dbReference type="AlphaFoldDB" id="A0AB36DV42"/>
<dbReference type="EMBL" id="JTJQ01000024">
    <property type="protein sequence ID" value="OBX00323.1"/>
    <property type="molecule type" value="Genomic_DNA"/>
</dbReference>
<feature type="transmembrane region" description="Helical" evidence="6">
    <location>
        <begin position="381"/>
        <end position="400"/>
    </location>
</feature>
<feature type="transmembrane region" description="Helical" evidence="6">
    <location>
        <begin position="468"/>
        <end position="493"/>
    </location>
</feature>
<organism evidence="7 8">
    <name type="scientific">Gallibacterium genomosp. 1</name>
    <dbReference type="NCBI Taxonomy" id="155515"/>
    <lineage>
        <taxon>Bacteria</taxon>
        <taxon>Pseudomonadati</taxon>
        <taxon>Pseudomonadota</taxon>
        <taxon>Gammaproteobacteria</taxon>
        <taxon>Pasteurellales</taxon>
        <taxon>Pasteurellaceae</taxon>
        <taxon>Gallibacterium</taxon>
    </lineage>
</organism>
<gene>
    <name evidence="7" type="ORF">QV05_08080</name>
</gene>
<dbReference type="PANTHER" id="PTHR30250">
    <property type="entry name" value="PST FAMILY PREDICTED COLANIC ACID TRANSPORTER"/>
    <property type="match status" value="1"/>
</dbReference>
<protein>
    <recommendedName>
        <fullName evidence="9">Polysaccharide biosynthesis protein C-terminal domain-containing protein</fullName>
    </recommendedName>
</protein>
<keyword evidence="4 6" id="KW-1133">Transmembrane helix</keyword>
<keyword evidence="5 6" id="KW-0472">Membrane</keyword>
<evidence type="ECO:0008006" key="9">
    <source>
        <dbReference type="Google" id="ProtNLM"/>
    </source>
</evidence>
<dbReference type="GO" id="GO:0005886">
    <property type="term" value="C:plasma membrane"/>
    <property type="evidence" value="ECO:0007669"/>
    <property type="project" value="UniProtKB-SubCell"/>
</dbReference>
<feature type="transmembrane region" description="Helical" evidence="6">
    <location>
        <begin position="12"/>
        <end position="35"/>
    </location>
</feature>
<feature type="transmembrane region" description="Helical" evidence="6">
    <location>
        <begin position="311"/>
        <end position="336"/>
    </location>
</feature>
<feature type="transmembrane region" description="Helical" evidence="6">
    <location>
        <begin position="190"/>
        <end position="210"/>
    </location>
</feature>
<feature type="transmembrane region" description="Helical" evidence="6">
    <location>
        <begin position="406"/>
        <end position="425"/>
    </location>
</feature>
<comment type="caution">
    <text evidence="7">The sequence shown here is derived from an EMBL/GenBank/DDBJ whole genome shotgun (WGS) entry which is preliminary data.</text>
</comment>
<keyword evidence="8" id="KW-1185">Reference proteome</keyword>
<name>A0AB36DV42_9PAST</name>
<feature type="transmembrane region" description="Helical" evidence="6">
    <location>
        <begin position="342"/>
        <end position="360"/>
    </location>
</feature>
<reference evidence="7 8" key="1">
    <citation type="submission" date="2014-11" db="EMBL/GenBank/DDBJ databases">
        <title>Pan-genome of Gallibacterium spp.</title>
        <authorList>
            <person name="Kudirkiene E."/>
            <person name="Bojesen A.M."/>
        </authorList>
    </citation>
    <scope>NUCLEOTIDE SEQUENCE [LARGE SCALE GENOMIC DNA]</scope>
    <source>
        <strain evidence="7 8">Gerl. 2740/89</strain>
    </source>
</reference>
<feature type="transmembrane region" description="Helical" evidence="6">
    <location>
        <begin position="96"/>
        <end position="118"/>
    </location>
</feature>
<dbReference type="Proteomes" id="UP000092594">
    <property type="component" value="Unassembled WGS sequence"/>
</dbReference>